<dbReference type="PANTHER" id="PTHR48413:SF1">
    <property type="entry name" value="PROTEIN HEAT-STRESS-ASSOCIATED 32"/>
    <property type="match status" value="1"/>
</dbReference>
<evidence type="ECO:0000313" key="2">
    <source>
        <dbReference type="EMBL" id="TCN27433.1"/>
    </source>
</evidence>
<organism evidence="2 3">
    <name type="scientific">Mesobacillus foraminis</name>
    <dbReference type="NCBI Taxonomy" id="279826"/>
    <lineage>
        <taxon>Bacteria</taxon>
        <taxon>Bacillati</taxon>
        <taxon>Bacillota</taxon>
        <taxon>Bacilli</taxon>
        <taxon>Bacillales</taxon>
        <taxon>Bacillaceae</taxon>
        <taxon>Mesobacillus</taxon>
    </lineage>
</organism>
<sequence length="264" mass="29763">MDFLQLPKRTSGNRRYGLTSIADFGTPFGQLKSILDDYGHIIDIAKIGIGSAYVTPNLQRKIDLYKEHGIKPYCGGTLFEKCYQQNKIPEYLSCLRRLGIEWVEVSNGTLDIPLKERLEIIAKAREHFHVIAEVGSKDSSLEMSISEWKEEMNLFLEAGCEYVITEGRDSGTSGIYEKGGSVKSDLISELIKDIDTKRIIFEAPTPKHQMFFINAIGANVNLGNVKLEDVLILESQRCGLRSETFYLEDCHANHLNQTPAHSME</sequence>
<dbReference type="AlphaFoldDB" id="A0A4R2BLA0"/>
<dbReference type="SUPFAM" id="SSF102110">
    <property type="entry name" value="(2r)-phospho-3-sulfolactate synthase ComA"/>
    <property type="match status" value="1"/>
</dbReference>
<dbReference type="Gene3D" id="3.20.20.70">
    <property type="entry name" value="Aldolase class I"/>
    <property type="match status" value="1"/>
</dbReference>
<dbReference type="InterPro" id="IPR036112">
    <property type="entry name" value="ComA_synth_sf"/>
</dbReference>
<keyword evidence="3" id="KW-1185">Reference proteome</keyword>
<proteinExistence type="inferred from homology"/>
<dbReference type="PANTHER" id="PTHR48413">
    <property type="match status" value="1"/>
</dbReference>
<protein>
    <submittedName>
        <fullName evidence="2">Phosphosulfolactate synthase</fullName>
    </submittedName>
</protein>
<dbReference type="EMBL" id="SLVV01000002">
    <property type="protein sequence ID" value="TCN27433.1"/>
    <property type="molecule type" value="Genomic_DNA"/>
</dbReference>
<reference evidence="2 3" key="1">
    <citation type="journal article" date="2015" name="Stand. Genomic Sci.">
        <title>Genomic Encyclopedia of Bacterial and Archaeal Type Strains, Phase III: the genomes of soil and plant-associated and newly described type strains.</title>
        <authorList>
            <person name="Whitman W.B."/>
            <person name="Woyke T."/>
            <person name="Klenk H.P."/>
            <person name="Zhou Y."/>
            <person name="Lilburn T.G."/>
            <person name="Beck B.J."/>
            <person name="De Vos P."/>
            <person name="Vandamme P."/>
            <person name="Eisen J.A."/>
            <person name="Garrity G."/>
            <person name="Hugenholtz P."/>
            <person name="Kyrpides N.C."/>
        </authorList>
    </citation>
    <scope>NUCLEOTIDE SEQUENCE [LARGE SCALE GENOMIC DNA]</scope>
    <source>
        <strain evidence="2 3">CV53</strain>
    </source>
</reference>
<evidence type="ECO:0000256" key="1">
    <source>
        <dbReference type="ARBA" id="ARBA00010424"/>
    </source>
</evidence>
<name>A0A4R2BLA0_9BACI</name>
<evidence type="ECO:0000313" key="3">
    <source>
        <dbReference type="Proteomes" id="UP000295689"/>
    </source>
</evidence>
<dbReference type="RefSeq" id="WP_132002309.1">
    <property type="nucleotide sequence ID" value="NZ_JABUHM010000001.1"/>
</dbReference>
<dbReference type="Proteomes" id="UP000295689">
    <property type="component" value="Unassembled WGS sequence"/>
</dbReference>
<dbReference type="InterPro" id="IPR003830">
    <property type="entry name" value="ComA_synth"/>
</dbReference>
<dbReference type="Pfam" id="PF02679">
    <property type="entry name" value="ComA"/>
    <property type="match status" value="1"/>
</dbReference>
<dbReference type="InterPro" id="IPR013785">
    <property type="entry name" value="Aldolase_TIM"/>
</dbReference>
<comment type="similarity">
    <text evidence="1">Belongs to the phosphosulfolactate synthase family.</text>
</comment>
<comment type="caution">
    <text evidence="2">The sequence shown here is derived from an EMBL/GenBank/DDBJ whole genome shotgun (WGS) entry which is preliminary data.</text>
</comment>
<gene>
    <name evidence="2" type="ORF">EV146_102384</name>
</gene>
<accession>A0A4R2BLA0</accession>